<reference evidence="2" key="1">
    <citation type="submission" date="2014-11" db="EMBL/GenBank/DDBJ databases">
        <authorList>
            <person name="Amaro Gonzalez C."/>
        </authorList>
    </citation>
    <scope>NUCLEOTIDE SEQUENCE</scope>
</reference>
<evidence type="ECO:0000256" key="1">
    <source>
        <dbReference type="SAM" id="MobiDB-lite"/>
    </source>
</evidence>
<proteinExistence type="predicted"/>
<organism evidence="2">
    <name type="scientific">Anguilla anguilla</name>
    <name type="common">European freshwater eel</name>
    <name type="synonym">Muraena anguilla</name>
    <dbReference type="NCBI Taxonomy" id="7936"/>
    <lineage>
        <taxon>Eukaryota</taxon>
        <taxon>Metazoa</taxon>
        <taxon>Chordata</taxon>
        <taxon>Craniata</taxon>
        <taxon>Vertebrata</taxon>
        <taxon>Euteleostomi</taxon>
        <taxon>Actinopterygii</taxon>
        <taxon>Neopterygii</taxon>
        <taxon>Teleostei</taxon>
        <taxon>Anguilliformes</taxon>
        <taxon>Anguillidae</taxon>
        <taxon>Anguilla</taxon>
    </lineage>
</organism>
<evidence type="ECO:0000313" key="2">
    <source>
        <dbReference type="EMBL" id="JAH43058.1"/>
    </source>
</evidence>
<protein>
    <submittedName>
        <fullName evidence="2">Uncharacterized protein</fullName>
    </submittedName>
</protein>
<sequence length="57" mass="6440">MNKSRYSGLSNMASSVTDHRLFSASNHTAGQSEQKSAELDNKHKKTRMQFLIKKNTV</sequence>
<name>A0A0E9SR99_ANGAN</name>
<accession>A0A0E9SR99</accession>
<feature type="region of interest" description="Disordered" evidence="1">
    <location>
        <begin position="17"/>
        <end position="57"/>
    </location>
</feature>
<dbReference type="EMBL" id="GBXM01065519">
    <property type="protein sequence ID" value="JAH43058.1"/>
    <property type="molecule type" value="Transcribed_RNA"/>
</dbReference>
<reference evidence="2" key="2">
    <citation type="journal article" date="2015" name="Fish Shellfish Immunol.">
        <title>Early steps in the European eel (Anguilla anguilla)-Vibrio vulnificus interaction in the gills: Role of the RtxA13 toxin.</title>
        <authorList>
            <person name="Callol A."/>
            <person name="Pajuelo D."/>
            <person name="Ebbesson L."/>
            <person name="Teles M."/>
            <person name="MacKenzie S."/>
            <person name="Amaro C."/>
        </authorList>
    </citation>
    <scope>NUCLEOTIDE SEQUENCE</scope>
</reference>
<feature type="compositionally biased region" description="Polar residues" evidence="1">
    <location>
        <begin position="23"/>
        <end position="34"/>
    </location>
</feature>
<dbReference type="AlphaFoldDB" id="A0A0E9SR99"/>